<dbReference type="Proteomes" id="UP000799764">
    <property type="component" value="Unassembled WGS sequence"/>
</dbReference>
<protein>
    <submittedName>
        <fullName evidence="2">HET-domain-containing protein</fullName>
    </submittedName>
</protein>
<sequence length="583" mass="65595">MGIRRREDHIRLLSVLPEKSSEGYVQCILFHSSIKEMEEAYTCLSYVWRIGFDSANQTDSTTKTIPNIIGDSYVTNTAKAPPADCDSEKSNPNIVIVNWKPMIVLQNLYDFLQVAHQKYPGEPFWIDALCINQNSTVERNHQVSQMGEIYSHARQVLAWMGSYDVGVNSLDVLRNKLSESRSPDEVHERACIPGSLSQGYTRPSQLTERLIWATRQLPELGWDNSSWPHTSIYQVWVLATDKRWEDRSYWAKVHNHLCLLDLISQHRYKKCLRGRDRVYSLRYLCVEGKGLQINYDTPSLDLLLHIMRILQRSPCLCAALALLGALGQDENSERWDSVYLAVRLHTWGSTASNHGARCTLREVCTGTFASLILNPIEGTVEYETGSGCQIPLPPSRPDVLHTWFEPGAAEEDKSFEGTTHFANGNLHNWMDDNHDTLLTDPAVMMQGMFLAALQLPSGTIRVQLTAPASHGRNLSFGRCWFSQFVKSPACSIVYAQMTPSSETPANKFPKEYTQVRPERSLCVTSVAIADNIRNVIAGYTFSRQQQRVNVATDDEGLDNAALRFKVADSAEEARAMKASDGVG</sequence>
<comment type="caution">
    <text evidence="2">The sequence shown here is derived from an EMBL/GenBank/DDBJ whole genome shotgun (WGS) entry which is preliminary data.</text>
</comment>
<dbReference type="InterPro" id="IPR052895">
    <property type="entry name" value="HetReg/Transcr_Mod"/>
</dbReference>
<evidence type="ECO:0000259" key="1">
    <source>
        <dbReference type="Pfam" id="PF06985"/>
    </source>
</evidence>
<organism evidence="2 3">
    <name type="scientific">Karstenula rhodostoma CBS 690.94</name>
    <dbReference type="NCBI Taxonomy" id="1392251"/>
    <lineage>
        <taxon>Eukaryota</taxon>
        <taxon>Fungi</taxon>
        <taxon>Dikarya</taxon>
        <taxon>Ascomycota</taxon>
        <taxon>Pezizomycotina</taxon>
        <taxon>Dothideomycetes</taxon>
        <taxon>Pleosporomycetidae</taxon>
        <taxon>Pleosporales</taxon>
        <taxon>Massarineae</taxon>
        <taxon>Didymosphaeriaceae</taxon>
        <taxon>Karstenula</taxon>
    </lineage>
</organism>
<dbReference type="OrthoDB" id="194358at2759"/>
<gene>
    <name evidence="2" type="ORF">P171DRAFT_471454</name>
</gene>
<dbReference type="PANTHER" id="PTHR24148:SF73">
    <property type="entry name" value="HET DOMAIN PROTEIN (AFU_ORTHOLOGUE AFUA_8G01020)"/>
    <property type="match status" value="1"/>
</dbReference>
<proteinExistence type="predicted"/>
<name>A0A9P4UF25_9PLEO</name>
<dbReference type="EMBL" id="MU001497">
    <property type="protein sequence ID" value="KAF2447053.1"/>
    <property type="molecule type" value="Genomic_DNA"/>
</dbReference>
<evidence type="ECO:0000313" key="3">
    <source>
        <dbReference type="Proteomes" id="UP000799764"/>
    </source>
</evidence>
<feature type="domain" description="Heterokaryon incompatibility" evidence="1">
    <location>
        <begin position="41"/>
        <end position="183"/>
    </location>
</feature>
<evidence type="ECO:0000313" key="2">
    <source>
        <dbReference type="EMBL" id="KAF2447053.1"/>
    </source>
</evidence>
<dbReference type="Pfam" id="PF06985">
    <property type="entry name" value="HET"/>
    <property type="match status" value="1"/>
</dbReference>
<dbReference type="InterPro" id="IPR010730">
    <property type="entry name" value="HET"/>
</dbReference>
<dbReference type="AlphaFoldDB" id="A0A9P4UF25"/>
<reference evidence="2" key="1">
    <citation type="journal article" date="2020" name="Stud. Mycol.">
        <title>101 Dothideomycetes genomes: a test case for predicting lifestyles and emergence of pathogens.</title>
        <authorList>
            <person name="Haridas S."/>
            <person name="Albert R."/>
            <person name="Binder M."/>
            <person name="Bloem J."/>
            <person name="Labutti K."/>
            <person name="Salamov A."/>
            <person name="Andreopoulos B."/>
            <person name="Baker S."/>
            <person name="Barry K."/>
            <person name="Bills G."/>
            <person name="Bluhm B."/>
            <person name="Cannon C."/>
            <person name="Castanera R."/>
            <person name="Culley D."/>
            <person name="Daum C."/>
            <person name="Ezra D."/>
            <person name="Gonzalez J."/>
            <person name="Henrissat B."/>
            <person name="Kuo A."/>
            <person name="Liang C."/>
            <person name="Lipzen A."/>
            <person name="Lutzoni F."/>
            <person name="Magnuson J."/>
            <person name="Mondo S."/>
            <person name="Nolan M."/>
            <person name="Ohm R."/>
            <person name="Pangilinan J."/>
            <person name="Park H.-J."/>
            <person name="Ramirez L."/>
            <person name="Alfaro M."/>
            <person name="Sun H."/>
            <person name="Tritt A."/>
            <person name="Yoshinaga Y."/>
            <person name="Zwiers L.-H."/>
            <person name="Turgeon B."/>
            <person name="Goodwin S."/>
            <person name="Spatafora J."/>
            <person name="Crous P."/>
            <person name="Grigoriev I."/>
        </authorList>
    </citation>
    <scope>NUCLEOTIDE SEQUENCE</scope>
    <source>
        <strain evidence="2">CBS 690.94</strain>
    </source>
</reference>
<keyword evidence="3" id="KW-1185">Reference proteome</keyword>
<dbReference type="PANTHER" id="PTHR24148">
    <property type="entry name" value="ANKYRIN REPEAT DOMAIN-CONTAINING PROTEIN 39 HOMOLOG-RELATED"/>
    <property type="match status" value="1"/>
</dbReference>
<accession>A0A9P4UF25</accession>